<dbReference type="InterPro" id="IPR036938">
    <property type="entry name" value="PAP2/HPO_sf"/>
</dbReference>
<dbReference type="SMART" id="SM00014">
    <property type="entry name" value="acidPPc"/>
    <property type="match status" value="1"/>
</dbReference>
<dbReference type="PANTHER" id="PTHR14969:SF13">
    <property type="entry name" value="AT30094P"/>
    <property type="match status" value="1"/>
</dbReference>
<accession>A0A380CT80</accession>
<reference evidence="2 3" key="1">
    <citation type="submission" date="2018-06" db="EMBL/GenBank/DDBJ databases">
        <authorList>
            <consortium name="Pathogen Informatics"/>
            <person name="Doyle S."/>
        </authorList>
    </citation>
    <scope>NUCLEOTIDE SEQUENCE [LARGE SCALE GENOMIC DNA]</scope>
    <source>
        <strain evidence="2 3">NCTC11388</strain>
    </source>
</reference>
<organism evidence="2 3">
    <name type="scientific">Sphingobacterium spiritivorum</name>
    <name type="common">Flavobacterium spiritivorum</name>
    <dbReference type="NCBI Taxonomy" id="258"/>
    <lineage>
        <taxon>Bacteria</taxon>
        <taxon>Pseudomonadati</taxon>
        <taxon>Bacteroidota</taxon>
        <taxon>Sphingobacteriia</taxon>
        <taxon>Sphingobacteriales</taxon>
        <taxon>Sphingobacteriaceae</taxon>
        <taxon>Sphingobacterium</taxon>
    </lineage>
</organism>
<dbReference type="EMBL" id="UGYW01000002">
    <property type="protein sequence ID" value="SUJ27230.1"/>
    <property type="molecule type" value="Genomic_DNA"/>
</dbReference>
<evidence type="ECO:0000313" key="3">
    <source>
        <dbReference type="Proteomes" id="UP000254893"/>
    </source>
</evidence>
<feature type="domain" description="Phosphatidic acid phosphatase type 2/haloperoxidase" evidence="1">
    <location>
        <begin position="120"/>
        <end position="221"/>
    </location>
</feature>
<dbReference type="Proteomes" id="UP000254893">
    <property type="component" value="Unassembled WGS sequence"/>
</dbReference>
<dbReference type="PANTHER" id="PTHR14969">
    <property type="entry name" value="SPHINGOSINE-1-PHOSPHATE PHOSPHOHYDROLASE"/>
    <property type="match status" value="1"/>
</dbReference>
<sequence length="246" mass="28056">MVNRFWLLSILHLICISVSAQYRQQTLRTDSTNTLYNSSFSKPHFQFRQLYIPGALLISGIALNGNGPESFKNEIVEERNEHIPRFRTHIDDFLQFSPILAAYSLDGLGIASKTDLYNRTAILIKGEAAMAGVTYIMKKAIHQQRPDGSNYESFPSGHTAQAFAAATFLSEEYKDRFHWMPYAAYGVAASVGTFRMVNNRHYISDVLVGAAIGILSMKASYWTHHYRLTKKQKEAIAYKWYMEESY</sequence>
<name>A0A380CT80_SPHSI</name>
<proteinExistence type="predicted"/>
<dbReference type="SUPFAM" id="SSF48317">
    <property type="entry name" value="Acid phosphatase/Vanadium-dependent haloperoxidase"/>
    <property type="match status" value="1"/>
</dbReference>
<dbReference type="Pfam" id="PF01569">
    <property type="entry name" value="PAP2"/>
    <property type="match status" value="1"/>
</dbReference>
<dbReference type="Gene3D" id="1.20.144.10">
    <property type="entry name" value="Phosphatidic acid phosphatase type 2/haloperoxidase"/>
    <property type="match status" value="1"/>
</dbReference>
<dbReference type="AlphaFoldDB" id="A0A380CT80"/>
<evidence type="ECO:0000259" key="1">
    <source>
        <dbReference type="SMART" id="SM00014"/>
    </source>
</evidence>
<dbReference type="RefSeq" id="WP_115171451.1">
    <property type="nucleotide sequence ID" value="NZ_UGYW01000002.1"/>
</dbReference>
<protein>
    <submittedName>
        <fullName evidence="2">PAP2 (Acid phosphatase) superfamily protein</fullName>
    </submittedName>
</protein>
<dbReference type="CDD" id="cd03394">
    <property type="entry name" value="PAP2_like_5"/>
    <property type="match status" value="1"/>
</dbReference>
<gene>
    <name evidence="2" type="ORF">NCTC11388_04121</name>
</gene>
<evidence type="ECO:0000313" key="2">
    <source>
        <dbReference type="EMBL" id="SUJ27230.1"/>
    </source>
</evidence>
<dbReference type="InterPro" id="IPR000326">
    <property type="entry name" value="PAP2/HPO"/>
</dbReference>